<evidence type="ECO:0000313" key="3">
    <source>
        <dbReference type="Proteomes" id="UP000430508"/>
    </source>
</evidence>
<keyword evidence="1" id="KW-0175">Coiled coil</keyword>
<dbReference type="AlphaFoldDB" id="A0A857DM87"/>
<accession>A0A857DM87</accession>
<name>A0A857DM87_9FIRM</name>
<dbReference type="EMBL" id="CP046996">
    <property type="protein sequence ID" value="QHA01831.1"/>
    <property type="molecule type" value="Genomic_DNA"/>
</dbReference>
<evidence type="ECO:0000256" key="1">
    <source>
        <dbReference type="SAM" id="Coils"/>
    </source>
</evidence>
<organism evidence="2 3">
    <name type="scientific">Dehalobacter restrictus</name>
    <dbReference type="NCBI Taxonomy" id="55583"/>
    <lineage>
        <taxon>Bacteria</taxon>
        <taxon>Bacillati</taxon>
        <taxon>Bacillota</taxon>
        <taxon>Clostridia</taxon>
        <taxon>Eubacteriales</taxon>
        <taxon>Desulfitobacteriaceae</taxon>
        <taxon>Dehalobacter</taxon>
    </lineage>
</organism>
<feature type="coiled-coil region" evidence="1">
    <location>
        <begin position="114"/>
        <end position="193"/>
    </location>
</feature>
<dbReference type="RefSeq" id="WP_051408081.1">
    <property type="nucleotide sequence ID" value="NZ_CP046996.1"/>
</dbReference>
<dbReference type="InterPro" id="IPR021451">
    <property type="entry name" value="DUF3102"/>
</dbReference>
<sequence length="274" mass="31843">MASEINLIKRQTHRIVLSSAIEIGRRLTEIKEQVKYGEWGRWLKEEVSYSQDTAEKMMRLYQEYGVKQLSIFTDGEPDQEIPELSFSQAYILLGVPEEERAAFITDTDVARTSTRELQKAIDDWNQARRKKEQAEQEKAVLQQALEEEKEKSARLAQANAVLDKNAQELFTAKSRLERKAENLQNEVTSIKKTTAYKSLNSLRKNLSSASTKVRANNIAFLYGELDRVIKELWFQLDKIKQSDPDTFVAYKDKVYEFLIQRARDEIWAKDIPEL</sequence>
<gene>
    <name evidence="2" type="ORF">GQ588_01045</name>
</gene>
<dbReference type="Proteomes" id="UP000430508">
    <property type="component" value="Chromosome"/>
</dbReference>
<reference evidence="2 3" key="1">
    <citation type="submission" date="2019-12" db="EMBL/GenBank/DDBJ databases">
        <title>Sequence classification of anaerobic respiratory reductive dehalogenases: First we see many, then we see few.</title>
        <authorList>
            <person name="Molenda O."/>
            <person name="Puentes Jacome L.A."/>
            <person name="Cao X."/>
            <person name="Nesbo C.L."/>
            <person name="Tang S."/>
            <person name="Morson N."/>
            <person name="Patron J."/>
            <person name="Lomheim L."/>
            <person name="Wishart D.S."/>
            <person name="Edwards E.A."/>
        </authorList>
    </citation>
    <scope>NUCLEOTIDE SEQUENCE [LARGE SCALE GENOMIC DNA]</scope>
    <source>
        <strain evidence="2 3">12DCA</strain>
    </source>
</reference>
<protein>
    <submittedName>
        <fullName evidence="2">DUF3102 domain-containing protein</fullName>
    </submittedName>
</protein>
<proteinExistence type="predicted"/>
<dbReference type="Pfam" id="PF11300">
    <property type="entry name" value="DUF3102"/>
    <property type="match status" value="1"/>
</dbReference>
<evidence type="ECO:0000313" key="2">
    <source>
        <dbReference type="EMBL" id="QHA01831.1"/>
    </source>
</evidence>